<dbReference type="InterPro" id="IPR014729">
    <property type="entry name" value="Rossmann-like_a/b/a_fold"/>
</dbReference>
<dbReference type="Gene3D" id="3.40.50.620">
    <property type="entry name" value="HUPs"/>
    <property type="match status" value="1"/>
</dbReference>
<evidence type="ECO:0000259" key="2">
    <source>
        <dbReference type="Pfam" id="PF00582"/>
    </source>
</evidence>
<organism evidence="3 4">
    <name type="scientific">Aminobacter aminovorans</name>
    <name type="common">Chelatobacter heintzii</name>
    <dbReference type="NCBI Taxonomy" id="83263"/>
    <lineage>
        <taxon>Bacteria</taxon>
        <taxon>Pseudomonadati</taxon>
        <taxon>Pseudomonadota</taxon>
        <taxon>Alphaproteobacteria</taxon>
        <taxon>Hyphomicrobiales</taxon>
        <taxon>Phyllobacteriaceae</taxon>
        <taxon>Aminobacter</taxon>
    </lineage>
</organism>
<dbReference type="EMBL" id="UFSM01000001">
    <property type="protein sequence ID" value="SUU89131.1"/>
    <property type="molecule type" value="Genomic_DNA"/>
</dbReference>
<sequence>MYSHILVATDGSIISQKGVEHGLKLAKSVGSKTTIVIVTKPFPLLGTTVTGWVAGDNDIRRYDASQKEFAETILGSAKQVADEIGIAPDLVQVTADSAAEAIVEKAQKLGCDLIVMASHGRRGVGRLLLGSQTAKVVQYADTPVLVVR</sequence>
<dbReference type="OrthoDB" id="5564966at2"/>
<reference evidence="3 4" key="1">
    <citation type="submission" date="2018-06" db="EMBL/GenBank/DDBJ databases">
        <authorList>
            <consortium name="Pathogen Informatics"/>
            <person name="Doyle S."/>
        </authorList>
    </citation>
    <scope>NUCLEOTIDE SEQUENCE [LARGE SCALE GENOMIC DNA]</scope>
    <source>
        <strain evidence="3 4">NCTC10684</strain>
    </source>
</reference>
<feature type="domain" description="UspA" evidence="2">
    <location>
        <begin position="1"/>
        <end position="148"/>
    </location>
</feature>
<dbReference type="AlphaFoldDB" id="A0A380WJP1"/>
<evidence type="ECO:0000256" key="1">
    <source>
        <dbReference type="ARBA" id="ARBA00008791"/>
    </source>
</evidence>
<dbReference type="Proteomes" id="UP000254701">
    <property type="component" value="Unassembled WGS sequence"/>
</dbReference>
<proteinExistence type="inferred from homology"/>
<dbReference type="Pfam" id="PF00582">
    <property type="entry name" value="Usp"/>
    <property type="match status" value="1"/>
</dbReference>
<name>A0A380WJP1_AMIAI</name>
<dbReference type="RefSeq" id="WP_115731353.1">
    <property type="nucleotide sequence ID" value="NZ_BAAAVY010000002.1"/>
</dbReference>
<dbReference type="InterPro" id="IPR006016">
    <property type="entry name" value="UspA"/>
</dbReference>
<evidence type="ECO:0000313" key="3">
    <source>
        <dbReference type="EMBL" id="SUU89131.1"/>
    </source>
</evidence>
<accession>A0A380WJP1</accession>
<dbReference type="InterPro" id="IPR006015">
    <property type="entry name" value="Universal_stress_UspA"/>
</dbReference>
<dbReference type="SUPFAM" id="SSF52402">
    <property type="entry name" value="Adenine nucleotide alpha hydrolases-like"/>
    <property type="match status" value="1"/>
</dbReference>
<dbReference type="CDD" id="cd00293">
    <property type="entry name" value="USP-like"/>
    <property type="match status" value="1"/>
</dbReference>
<protein>
    <submittedName>
        <fullName evidence="3">Universal stress protein SAV1710</fullName>
    </submittedName>
</protein>
<dbReference type="PANTHER" id="PTHR46268:SF15">
    <property type="entry name" value="UNIVERSAL STRESS PROTEIN HP_0031"/>
    <property type="match status" value="1"/>
</dbReference>
<dbReference type="PRINTS" id="PR01438">
    <property type="entry name" value="UNVRSLSTRESS"/>
</dbReference>
<dbReference type="PANTHER" id="PTHR46268">
    <property type="entry name" value="STRESS RESPONSE PROTEIN NHAX"/>
    <property type="match status" value="1"/>
</dbReference>
<gene>
    <name evidence="3" type="ORF">NCTC10684_02364</name>
</gene>
<comment type="similarity">
    <text evidence="1">Belongs to the universal stress protein A family.</text>
</comment>
<evidence type="ECO:0000313" key="4">
    <source>
        <dbReference type="Proteomes" id="UP000254701"/>
    </source>
</evidence>